<comment type="subcellular location">
    <subcellularLocation>
        <location evidence="1">Cell outer membrane</location>
        <topology evidence="1">Multi-pass membrane protein</topology>
    </subcellularLocation>
</comment>
<dbReference type="GO" id="GO:0009279">
    <property type="term" value="C:cell outer membrane"/>
    <property type="evidence" value="ECO:0007669"/>
    <property type="project" value="UniProtKB-SubCell"/>
</dbReference>
<evidence type="ECO:0000256" key="9">
    <source>
        <dbReference type="ARBA" id="ARBA00023136"/>
    </source>
</evidence>
<keyword evidence="10" id="KW-0998">Cell outer membrane</keyword>
<dbReference type="AlphaFoldDB" id="A0A6B3NPS6"/>
<proteinExistence type="predicted"/>
<gene>
    <name evidence="13" type="ORF">G3436_10055</name>
</gene>
<evidence type="ECO:0000256" key="5">
    <source>
        <dbReference type="ARBA" id="ARBA00022692"/>
    </source>
</evidence>
<keyword evidence="8" id="KW-0798">TonB box</keyword>
<reference evidence="13 14" key="1">
    <citation type="submission" date="2020-02" db="EMBL/GenBank/DDBJ databases">
        <title>Broccoli isolated Pseudomonas sp.</title>
        <authorList>
            <person name="Fujikawa T."/>
            <person name="Sawada H."/>
        </authorList>
    </citation>
    <scope>NUCLEOTIDE SEQUENCE [LARGE SCALE GENOMIC DNA]</scope>
    <source>
        <strain evidence="13 14">MAFF212427</strain>
    </source>
</reference>
<evidence type="ECO:0000256" key="8">
    <source>
        <dbReference type="ARBA" id="ARBA00023077"/>
    </source>
</evidence>
<feature type="domain" description="TonB-dependent receptor plug" evidence="12">
    <location>
        <begin position="45"/>
        <end position="121"/>
    </location>
</feature>
<keyword evidence="14" id="KW-1185">Reference proteome</keyword>
<dbReference type="SUPFAM" id="SSF56935">
    <property type="entry name" value="Porins"/>
    <property type="match status" value="1"/>
</dbReference>
<dbReference type="Pfam" id="PF07715">
    <property type="entry name" value="Plug"/>
    <property type="match status" value="1"/>
</dbReference>
<evidence type="ECO:0000259" key="12">
    <source>
        <dbReference type="Pfam" id="PF07715"/>
    </source>
</evidence>
<evidence type="ECO:0000256" key="1">
    <source>
        <dbReference type="ARBA" id="ARBA00004571"/>
    </source>
</evidence>
<organism evidence="13 14">
    <name type="scientific">Pseudomonas brassicae</name>
    <dbReference type="NCBI Taxonomy" id="2708063"/>
    <lineage>
        <taxon>Bacteria</taxon>
        <taxon>Pseudomonadati</taxon>
        <taxon>Pseudomonadota</taxon>
        <taxon>Gammaproteobacteria</taxon>
        <taxon>Pseudomonadales</taxon>
        <taxon>Pseudomonadaceae</taxon>
        <taxon>Pseudomonas</taxon>
    </lineage>
</organism>
<dbReference type="InterPro" id="IPR036942">
    <property type="entry name" value="Beta-barrel_TonB_sf"/>
</dbReference>
<dbReference type="InterPro" id="IPR012910">
    <property type="entry name" value="Plug_dom"/>
</dbReference>
<accession>A0A6B3NPS6</accession>
<keyword evidence="7" id="KW-0406">Ion transport</keyword>
<evidence type="ECO:0000256" key="4">
    <source>
        <dbReference type="ARBA" id="ARBA00022496"/>
    </source>
</evidence>
<dbReference type="InterPro" id="IPR039426">
    <property type="entry name" value="TonB-dep_rcpt-like"/>
</dbReference>
<keyword evidence="9" id="KW-0472">Membrane</keyword>
<keyword evidence="11" id="KW-0732">Signal</keyword>
<dbReference type="PANTHER" id="PTHR32552">
    <property type="entry name" value="FERRICHROME IRON RECEPTOR-RELATED"/>
    <property type="match status" value="1"/>
</dbReference>
<dbReference type="GO" id="GO:0006826">
    <property type="term" value="P:iron ion transport"/>
    <property type="evidence" value="ECO:0007669"/>
    <property type="project" value="UniProtKB-KW"/>
</dbReference>
<dbReference type="Gene3D" id="2.40.170.20">
    <property type="entry name" value="TonB-dependent receptor, beta-barrel domain"/>
    <property type="match status" value="1"/>
</dbReference>
<dbReference type="PANTHER" id="PTHR32552:SF81">
    <property type="entry name" value="TONB-DEPENDENT OUTER MEMBRANE RECEPTOR"/>
    <property type="match status" value="1"/>
</dbReference>
<evidence type="ECO:0000256" key="7">
    <source>
        <dbReference type="ARBA" id="ARBA00023065"/>
    </source>
</evidence>
<keyword evidence="3" id="KW-1134">Transmembrane beta strand</keyword>
<sequence>MHQHHPIARGIGLGLLLAGTTAHADDTTPALKTVTVTAQHREESLQQVPVAVSAVQGTSITADGVRAMGDITTFIPNAAAKNPDGDGRPRWYIRGLGTGDTGAATVYPVGIYADDVYLNAPVAGGGTLVDERLAGRVSLYSEERDGFTHNLTNDQTYSDVNKKAVRVQFLAKLNPDLAALWKLHGRQFKGDGSSGSLPLGTYYNVGY</sequence>
<evidence type="ECO:0000256" key="11">
    <source>
        <dbReference type="SAM" id="SignalP"/>
    </source>
</evidence>
<dbReference type="Proteomes" id="UP000482634">
    <property type="component" value="Unassembled WGS sequence"/>
</dbReference>
<feature type="chain" id="PRO_5025570990" evidence="11">
    <location>
        <begin position="25"/>
        <end position="207"/>
    </location>
</feature>
<comment type="caution">
    <text evidence="13">The sequence shown here is derived from an EMBL/GenBank/DDBJ whole genome shotgun (WGS) entry which is preliminary data.</text>
</comment>
<keyword evidence="2" id="KW-0813">Transport</keyword>
<keyword evidence="4" id="KW-0410">Iron transport</keyword>
<evidence type="ECO:0000256" key="2">
    <source>
        <dbReference type="ARBA" id="ARBA00022448"/>
    </source>
</evidence>
<evidence type="ECO:0000256" key="6">
    <source>
        <dbReference type="ARBA" id="ARBA00023004"/>
    </source>
</evidence>
<feature type="signal peptide" evidence="11">
    <location>
        <begin position="1"/>
        <end position="24"/>
    </location>
</feature>
<evidence type="ECO:0000256" key="10">
    <source>
        <dbReference type="ARBA" id="ARBA00023237"/>
    </source>
</evidence>
<keyword evidence="5" id="KW-0812">Transmembrane</keyword>
<dbReference type="EMBL" id="JAAHBU010000122">
    <property type="protein sequence ID" value="NER64169.1"/>
    <property type="molecule type" value="Genomic_DNA"/>
</dbReference>
<evidence type="ECO:0000313" key="14">
    <source>
        <dbReference type="Proteomes" id="UP000482634"/>
    </source>
</evidence>
<protein>
    <submittedName>
        <fullName evidence="13">Plug domain-containing protein</fullName>
    </submittedName>
</protein>
<keyword evidence="6" id="KW-0408">Iron</keyword>
<name>A0A6B3NPS6_9PSED</name>
<evidence type="ECO:0000256" key="3">
    <source>
        <dbReference type="ARBA" id="ARBA00022452"/>
    </source>
</evidence>
<evidence type="ECO:0000313" key="13">
    <source>
        <dbReference type="EMBL" id="NER64169.1"/>
    </source>
</evidence>